<evidence type="ECO:0000256" key="3">
    <source>
        <dbReference type="SAM" id="MobiDB-lite"/>
    </source>
</evidence>
<dbReference type="SUPFAM" id="SSF46689">
    <property type="entry name" value="Homeodomain-like"/>
    <property type="match status" value="1"/>
</dbReference>
<dbReference type="SUPFAM" id="SSF48498">
    <property type="entry name" value="Tetracyclin repressor-like, C-terminal domain"/>
    <property type="match status" value="1"/>
</dbReference>
<dbReference type="InterPro" id="IPR036271">
    <property type="entry name" value="Tet_transcr_reg_TetR-rel_C_sf"/>
</dbReference>
<proteinExistence type="predicted"/>
<dbReference type="Pfam" id="PF17920">
    <property type="entry name" value="TetR_C_16"/>
    <property type="match status" value="1"/>
</dbReference>
<dbReference type="PANTHER" id="PTHR30055:SF235">
    <property type="entry name" value="TRANSCRIPTIONAL REGULATORY PROTEIN"/>
    <property type="match status" value="1"/>
</dbReference>
<protein>
    <submittedName>
        <fullName evidence="5">TetR family transcriptional regulator</fullName>
    </submittedName>
</protein>
<reference evidence="5" key="1">
    <citation type="submission" date="2022-05" db="EMBL/GenBank/DDBJ databases">
        <title>Genomic analysis of Brachybacterium sp. CBA3104.</title>
        <authorList>
            <person name="Roh S.W."/>
            <person name="Kim Y.B."/>
            <person name="Kim Y."/>
        </authorList>
    </citation>
    <scope>NUCLEOTIDE SEQUENCE</scope>
    <source>
        <strain evidence="5">CBA3104</strain>
    </source>
</reference>
<dbReference type="EMBL" id="CP097218">
    <property type="protein sequence ID" value="UQN29330.1"/>
    <property type="molecule type" value="Genomic_DNA"/>
</dbReference>
<dbReference type="PROSITE" id="PS50977">
    <property type="entry name" value="HTH_TETR_2"/>
    <property type="match status" value="1"/>
</dbReference>
<keyword evidence="6" id="KW-1185">Reference proteome</keyword>
<dbReference type="Proteomes" id="UP001055868">
    <property type="component" value="Chromosome"/>
</dbReference>
<evidence type="ECO:0000256" key="1">
    <source>
        <dbReference type="ARBA" id="ARBA00023125"/>
    </source>
</evidence>
<organism evidence="5 6">
    <name type="scientific">Brachybacterium kimchii</name>
    <dbReference type="NCBI Taxonomy" id="2942909"/>
    <lineage>
        <taxon>Bacteria</taxon>
        <taxon>Bacillati</taxon>
        <taxon>Actinomycetota</taxon>
        <taxon>Actinomycetes</taxon>
        <taxon>Micrococcales</taxon>
        <taxon>Dermabacteraceae</taxon>
        <taxon>Brachybacterium</taxon>
    </lineage>
</organism>
<feature type="compositionally biased region" description="Low complexity" evidence="3">
    <location>
        <begin position="13"/>
        <end position="31"/>
    </location>
</feature>
<gene>
    <name evidence="5" type="ORF">M4486_17105</name>
</gene>
<feature type="DNA-binding region" description="H-T-H motif" evidence="2">
    <location>
        <begin position="50"/>
        <end position="69"/>
    </location>
</feature>
<dbReference type="Pfam" id="PF00440">
    <property type="entry name" value="TetR_N"/>
    <property type="match status" value="1"/>
</dbReference>
<dbReference type="InterPro" id="IPR050109">
    <property type="entry name" value="HTH-type_TetR-like_transc_reg"/>
</dbReference>
<dbReference type="InterPro" id="IPR001647">
    <property type="entry name" value="HTH_TetR"/>
</dbReference>
<feature type="region of interest" description="Disordered" evidence="3">
    <location>
        <begin position="1"/>
        <end position="31"/>
    </location>
</feature>
<evidence type="ECO:0000256" key="2">
    <source>
        <dbReference type="PROSITE-ProRule" id="PRU00335"/>
    </source>
</evidence>
<accession>A0ABY4N7E4</accession>
<keyword evidence="1 2" id="KW-0238">DNA-binding</keyword>
<dbReference type="RefSeq" id="WP_249478529.1">
    <property type="nucleotide sequence ID" value="NZ_CP097218.1"/>
</dbReference>
<evidence type="ECO:0000313" key="5">
    <source>
        <dbReference type="EMBL" id="UQN29330.1"/>
    </source>
</evidence>
<evidence type="ECO:0000259" key="4">
    <source>
        <dbReference type="PROSITE" id="PS50977"/>
    </source>
</evidence>
<dbReference type="InterPro" id="IPR009057">
    <property type="entry name" value="Homeodomain-like_sf"/>
</dbReference>
<dbReference type="Gene3D" id="1.10.357.10">
    <property type="entry name" value="Tetracycline Repressor, domain 2"/>
    <property type="match status" value="1"/>
</dbReference>
<dbReference type="Gene3D" id="1.10.10.60">
    <property type="entry name" value="Homeodomain-like"/>
    <property type="match status" value="1"/>
</dbReference>
<dbReference type="InterPro" id="IPR041678">
    <property type="entry name" value="TetR_C_16"/>
</dbReference>
<feature type="domain" description="HTH tetR-type" evidence="4">
    <location>
        <begin position="27"/>
        <end position="87"/>
    </location>
</feature>
<name>A0ABY4N7E4_9MICO</name>
<sequence length="212" mass="21793">MTTGNGTERPTGADRSAGRAGRRPGAASTRGQVLEAARARFAADGFASTTIRGVAGDAGVDPSQVMQFFGSKEGLFAAVMELPDSALAQFSTAFDGPDAGLGERVVRAFLAAWEGSAQVSEPLMAMLRGAIAHEGARAQLRDFIQARLLEGVRGRATGDGPELAMRAGLVSAMLVGVVMGRRVIGVPALAEADTEQVVEVLAPAVQEILAGT</sequence>
<dbReference type="PANTHER" id="PTHR30055">
    <property type="entry name" value="HTH-TYPE TRANSCRIPTIONAL REGULATOR RUTR"/>
    <property type="match status" value="1"/>
</dbReference>
<evidence type="ECO:0000313" key="6">
    <source>
        <dbReference type="Proteomes" id="UP001055868"/>
    </source>
</evidence>